<keyword evidence="3 5" id="KW-0413">Isomerase</keyword>
<sequence length="339" mass="37792">MQIRVVKYGHQNHHDLCEITMTNDIGMQVKILNYGATLEDVVLPTMTGPRSVILSLNSPEEYAKERNFLGGTVGRVVGRIRNGLWQLGSQKVQLPLNEGNNHIHGGIGTDMKVYSFQTKYGENTVETKFTLVDPNGENGYPGNLKIEVNYRLDNRNCIWYSISAITDKVTIFNPTNHVYFCLDGPDHTVEHASLQINSDTYLPLDKESLPFMGCKPVQGTVFDFRTPIPIGQVLRTADPEIVAEHGLNHPYILTGRQPAVILIAADSKVSMIMTTQSPAVVVYTANHFNHQGVASNIGRYNGVALEAQCPPMESSDLTPIILMPGEVFRTWTNWSFEFE</sequence>
<evidence type="ECO:0000256" key="3">
    <source>
        <dbReference type="ARBA" id="ARBA00023235"/>
    </source>
</evidence>
<dbReference type="InterPro" id="IPR047215">
    <property type="entry name" value="Galactose_mutarotase-like"/>
</dbReference>
<comment type="function">
    <text evidence="5">Catalyzes the interconversion of alpha and beta anomers of maltose.</text>
</comment>
<feature type="binding site" evidence="7">
    <location>
        <begin position="177"/>
        <end position="179"/>
    </location>
    <ligand>
        <name>beta-D-galactose</name>
        <dbReference type="ChEBI" id="CHEBI:27667"/>
    </ligand>
</feature>
<comment type="caution">
    <text evidence="8">The sequence shown here is derived from an EMBL/GenBank/DDBJ whole genome shotgun (WGS) entry which is preliminary data.</text>
</comment>
<evidence type="ECO:0000256" key="7">
    <source>
        <dbReference type="PIRSR" id="PIRSR005096-3"/>
    </source>
</evidence>
<comment type="catalytic activity">
    <reaction evidence="5">
        <text>alpha-maltose = beta-maltose</text>
        <dbReference type="Rhea" id="RHEA:21228"/>
        <dbReference type="ChEBI" id="CHEBI:18147"/>
        <dbReference type="ChEBI" id="CHEBI:18167"/>
        <dbReference type="EC" id="5.1.3.21"/>
    </reaction>
</comment>
<dbReference type="InterPro" id="IPR014718">
    <property type="entry name" value="GH-type_carb-bd"/>
</dbReference>
<dbReference type="GO" id="GO:0050558">
    <property type="term" value="F:maltose epimerase activity"/>
    <property type="evidence" value="ECO:0007669"/>
    <property type="project" value="UniProtKB-EC"/>
</dbReference>
<dbReference type="GO" id="GO:0004034">
    <property type="term" value="F:aldose 1-epimerase activity"/>
    <property type="evidence" value="ECO:0007669"/>
    <property type="project" value="TreeGrafter"/>
</dbReference>
<dbReference type="UniPathway" id="UPA00242"/>
<reference evidence="8 9" key="1">
    <citation type="submission" date="2019-01" db="EMBL/GenBank/DDBJ databases">
        <title>Draft genome sequence of Lactobacillus paraplantarum OSY-TC318, a Producer of the novel lantibiotic Paraplantaracin TC318.</title>
        <authorList>
            <person name="Hussein W.E."/>
            <person name="Huang E."/>
            <person name="Yousef A.E."/>
        </authorList>
    </citation>
    <scope>NUCLEOTIDE SEQUENCE [LARGE SCALE GENOMIC DNA]</scope>
    <source>
        <strain evidence="8 9">OSY-TC318</strain>
    </source>
</reference>
<dbReference type="CDD" id="cd09019">
    <property type="entry name" value="galactose_mutarotase_like"/>
    <property type="match status" value="1"/>
</dbReference>
<proteinExistence type="inferred from homology"/>
<keyword evidence="4 5" id="KW-0119">Carbohydrate metabolism</keyword>
<evidence type="ECO:0000313" key="8">
    <source>
        <dbReference type="EMBL" id="TBX37744.1"/>
    </source>
</evidence>
<dbReference type="GO" id="GO:0006006">
    <property type="term" value="P:glucose metabolic process"/>
    <property type="evidence" value="ECO:0007669"/>
    <property type="project" value="TreeGrafter"/>
</dbReference>
<dbReference type="GO" id="GO:0030246">
    <property type="term" value="F:carbohydrate binding"/>
    <property type="evidence" value="ECO:0007669"/>
    <property type="project" value="InterPro"/>
</dbReference>
<dbReference type="Gene3D" id="2.70.98.10">
    <property type="match status" value="1"/>
</dbReference>
<comment type="similarity">
    <text evidence="2 5">Belongs to the aldose epimerase family.</text>
</comment>
<feature type="active site" description="Proton donor" evidence="6">
    <location>
        <position position="177"/>
    </location>
</feature>
<dbReference type="AlphaFoldDB" id="A0A4Q9Y034"/>
<gene>
    <name evidence="8" type="ORF">EUZ87_14735</name>
</gene>
<dbReference type="EMBL" id="SEHH01000134">
    <property type="protein sequence ID" value="TBX37744.1"/>
    <property type="molecule type" value="Genomic_DNA"/>
</dbReference>
<dbReference type="Proteomes" id="UP000292648">
    <property type="component" value="Unassembled WGS sequence"/>
</dbReference>
<name>A0A4Q9Y034_9LACO</name>
<dbReference type="InterPro" id="IPR015443">
    <property type="entry name" value="Aldose_1-epimerase"/>
</dbReference>
<organism evidence="8 9">
    <name type="scientific">Lactiplantibacillus paraplantarum</name>
    <dbReference type="NCBI Taxonomy" id="60520"/>
    <lineage>
        <taxon>Bacteria</taxon>
        <taxon>Bacillati</taxon>
        <taxon>Bacillota</taxon>
        <taxon>Bacilli</taxon>
        <taxon>Lactobacillales</taxon>
        <taxon>Lactobacillaceae</taxon>
        <taxon>Lactiplantibacillus</taxon>
    </lineage>
</organism>
<protein>
    <recommendedName>
        <fullName evidence="5">Maltose epimerase</fullName>
        <ecNumber evidence="5">5.1.3.21</ecNumber>
    </recommendedName>
</protein>
<dbReference type="InterPro" id="IPR008183">
    <property type="entry name" value="Aldose_1/G6P_1-epimerase"/>
</dbReference>
<evidence type="ECO:0000256" key="5">
    <source>
        <dbReference type="PIRNR" id="PIRNR005096"/>
    </source>
</evidence>
<evidence type="ECO:0000313" key="9">
    <source>
        <dbReference type="Proteomes" id="UP000292648"/>
    </source>
</evidence>
<dbReference type="InterPro" id="IPR011013">
    <property type="entry name" value="Gal_mutarotase_sf_dom"/>
</dbReference>
<dbReference type="GO" id="GO:0005737">
    <property type="term" value="C:cytoplasm"/>
    <property type="evidence" value="ECO:0007669"/>
    <property type="project" value="TreeGrafter"/>
</dbReference>
<comment type="pathway">
    <text evidence="1 5">Carbohydrate metabolism; hexose metabolism.</text>
</comment>
<dbReference type="PANTHER" id="PTHR10091:SF0">
    <property type="entry name" value="GALACTOSE MUTAROTASE"/>
    <property type="match status" value="1"/>
</dbReference>
<dbReference type="SUPFAM" id="SSF74650">
    <property type="entry name" value="Galactose mutarotase-like"/>
    <property type="match status" value="1"/>
</dbReference>
<feature type="active site" description="Proton acceptor" evidence="6">
    <location>
        <position position="306"/>
    </location>
</feature>
<evidence type="ECO:0000256" key="4">
    <source>
        <dbReference type="ARBA" id="ARBA00023277"/>
    </source>
</evidence>
<dbReference type="EC" id="5.1.3.21" evidence="5"/>
<dbReference type="GO" id="GO:0033499">
    <property type="term" value="P:galactose catabolic process via UDP-galactose, Leloir pathway"/>
    <property type="evidence" value="ECO:0007669"/>
    <property type="project" value="TreeGrafter"/>
</dbReference>
<dbReference type="Pfam" id="PF01263">
    <property type="entry name" value="Aldose_epim"/>
    <property type="match status" value="1"/>
</dbReference>
<evidence type="ECO:0000256" key="6">
    <source>
        <dbReference type="PIRSR" id="PIRSR005096-1"/>
    </source>
</evidence>
<dbReference type="PIRSF" id="PIRSF005096">
    <property type="entry name" value="GALM"/>
    <property type="match status" value="1"/>
</dbReference>
<accession>A0A4Q9Y034</accession>
<evidence type="ECO:0000256" key="1">
    <source>
        <dbReference type="ARBA" id="ARBA00005028"/>
    </source>
</evidence>
<dbReference type="PANTHER" id="PTHR10091">
    <property type="entry name" value="ALDOSE-1-EPIMERASE"/>
    <property type="match status" value="1"/>
</dbReference>
<evidence type="ECO:0000256" key="2">
    <source>
        <dbReference type="ARBA" id="ARBA00006206"/>
    </source>
</evidence>